<dbReference type="CDD" id="cd16894">
    <property type="entry name" value="MltD-like"/>
    <property type="match status" value="1"/>
</dbReference>
<proteinExistence type="inferred from homology"/>
<evidence type="ECO:0000313" key="4">
    <source>
        <dbReference type="Proteomes" id="UP000244168"/>
    </source>
</evidence>
<dbReference type="SUPFAM" id="SSF53955">
    <property type="entry name" value="Lysozyme-like"/>
    <property type="match status" value="1"/>
</dbReference>
<evidence type="ECO:0000256" key="1">
    <source>
        <dbReference type="ARBA" id="ARBA00007734"/>
    </source>
</evidence>
<sequence length="255" mass="29161">MLFIITKLFIYSKSDKKETVSLTSLRNAKTTYSVATLVRYNNSANRDLNFADETLPKHNLKVKRKIRHTLKEHSFGNVQSNLLHRKAEKMFPVIEPILKEYGIPDDFKYIPLVESGFRSGTSIRGARGPWQFMPQTARDYHLRVNKRVDERLDLRKSTIAACKYLRGLYAEFNSWTLTAAAYNIGSIKLKKAIRRDNCCNYFAMHLNSETGSYVYKLVAMKEVITKPAVYGYNNAYGEIKAADTLQPADAIATLN</sequence>
<gene>
    <name evidence="3" type="ORF">C8P68_102376</name>
</gene>
<dbReference type="PANTHER" id="PTHR37423">
    <property type="entry name" value="SOLUBLE LYTIC MUREIN TRANSGLYCOSYLASE-RELATED"/>
    <property type="match status" value="1"/>
</dbReference>
<dbReference type="InterPro" id="IPR008258">
    <property type="entry name" value="Transglycosylase_SLT_dom_1"/>
</dbReference>
<evidence type="ECO:0000313" key="3">
    <source>
        <dbReference type="EMBL" id="PTQ99551.1"/>
    </source>
</evidence>
<evidence type="ECO:0000259" key="2">
    <source>
        <dbReference type="Pfam" id="PF01464"/>
    </source>
</evidence>
<dbReference type="Proteomes" id="UP000244168">
    <property type="component" value="Unassembled WGS sequence"/>
</dbReference>
<feature type="domain" description="Transglycosylase SLT" evidence="2">
    <location>
        <begin position="104"/>
        <end position="197"/>
    </location>
</feature>
<dbReference type="Pfam" id="PF01464">
    <property type="entry name" value="SLT"/>
    <property type="match status" value="1"/>
</dbReference>
<reference evidence="3 4" key="1">
    <citation type="submission" date="2018-04" db="EMBL/GenBank/DDBJ databases">
        <title>Genomic Encyclopedia of Archaeal and Bacterial Type Strains, Phase II (KMG-II): from individual species to whole genera.</title>
        <authorList>
            <person name="Goeker M."/>
        </authorList>
    </citation>
    <scope>NUCLEOTIDE SEQUENCE [LARGE SCALE GENOMIC DNA]</scope>
    <source>
        <strain evidence="3 4">DSM 26809</strain>
    </source>
</reference>
<accession>A0A2T5JCQ9</accession>
<protein>
    <submittedName>
        <fullName evidence="3">Transglycosylase-like protein with SLT domain</fullName>
    </submittedName>
</protein>
<comment type="similarity">
    <text evidence="1">Belongs to the transglycosylase Slt family.</text>
</comment>
<organism evidence="3 4">
    <name type="scientific">Mucilaginibacter yixingensis</name>
    <dbReference type="NCBI Taxonomy" id="1295612"/>
    <lineage>
        <taxon>Bacteria</taxon>
        <taxon>Pseudomonadati</taxon>
        <taxon>Bacteroidota</taxon>
        <taxon>Sphingobacteriia</taxon>
        <taxon>Sphingobacteriales</taxon>
        <taxon>Sphingobacteriaceae</taxon>
        <taxon>Mucilaginibacter</taxon>
    </lineage>
</organism>
<dbReference type="InterPro" id="IPR023346">
    <property type="entry name" value="Lysozyme-like_dom_sf"/>
</dbReference>
<keyword evidence="4" id="KW-1185">Reference proteome</keyword>
<name>A0A2T5JCQ9_9SPHI</name>
<dbReference type="Gene3D" id="1.10.530.10">
    <property type="match status" value="1"/>
</dbReference>
<dbReference type="PANTHER" id="PTHR37423:SF2">
    <property type="entry name" value="MEMBRANE-BOUND LYTIC MUREIN TRANSGLYCOSYLASE C"/>
    <property type="match status" value="1"/>
</dbReference>
<comment type="caution">
    <text evidence="3">The sequence shown here is derived from an EMBL/GenBank/DDBJ whole genome shotgun (WGS) entry which is preliminary data.</text>
</comment>
<dbReference type="AlphaFoldDB" id="A0A2T5JCQ9"/>
<dbReference type="EMBL" id="QAOQ01000002">
    <property type="protein sequence ID" value="PTQ99551.1"/>
    <property type="molecule type" value="Genomic_DNA"/>
</dbReference>